<dbReference type="InterPro" id="IPR011606">
    <property type="entry name" value="Brnchd-chn_aa_trnsp_permease"/>
</dbReference>
<evidence type="ECO:0000256" key="8">
    <source>
        <dbReference type="SAM" id="Phobius"/>
    </source>
</evidence>
<dbReference type="PANTHER" id="PTHR34979:SF1">
    <property type="entry name" value="INNER MEMBRANE PROTEIN YGAZ"/>
    <property type="match status" value="1"/>
</dbReference>
<evidence type="ECO:0000256" key="4">
    <source>
        <dbReference type="ARBA" id="ARBA00022475"/>
    </source>
</evidence>
<dbReference type="GO" id="GO:0005886">
    <property type="term" value="C:plasma membrane"/>
    <property type="evidence" value="ECO:0007669"/>
    <property type="project" value="UniProtKB-SubCell"/>
</dbReference>
<evidence type="ECO:0000256" key="1">
    <source>
        <dbReference type="ARBA" id="ARBA00004651"/>
    </source>
</evidence>
<name>A0A533I7R1_PARDE</name>
<evidence type="ECO:0000313" key="9">
    <source>
        <dbReference type="EMBL" id="TKW66464.1"/>
    </source>
</evidence>
<feature type="transmembrane region" description="Helical" evidence="8">
    <location>
        <begin position="92"/>
        <end position="117"/>
    </location>
</feature>
<organism evidence="9 10">
    <name type="scientific">Paracoccus denitrificans</name>
    <dbReference type="NCBI Taxonomy" id="266"/>
    <lineage>
        <taxon>Bacteria</taxon>
        <taxon>Pseudomonadati</taxon>
        <taxon>Pseudomonadota</taxon>
        <taxon>Alphaproteobacteria</taxon>
        <taxon>Rhodobacterales</taxon>
        <taxon>Paracoccaceae</taxon>
        <taxon>Paracoccus</taxon>
    </lineage>
</organism>
<dbReference type="EMBL" id="VAFL01000007">
    <property type="protein sequence ID" value="TKW66464.1"/>
    <property type="molecule type" value="Genomic_DNA"/>
</dbReference>
<keyword evidence="3" id="KW-0813">Transport</keyword>
<dbReference type="Pfam" id="PF03591">
    <property type="entry name" value="AzlC"/>
    <property type="match status" value="1"/>
</dbReference>
<feature type="transmembrane region" description="Helical" evidence="8">
    <location>
        <begin position="156"/>
        <end position="178"/>
    </location>
</feature>
<keyword evidence="4" id="KW-1003">Cell membrane</keyword>
<keyword evidence="6 8" id="KW-1133">Transmembrane helix</keyword>
<proteinExistence type="inferred from homology"/>
<reference evidence="9 10" key="1">
    <citation type="journal article" date="2017" name="Nat. Commun.">
        <title>In situ click chemistry generation of cyclooxygenase-2 inhibitors.</title>
        <authorList>
            <person name="Bhardwaj A."/>
            <person name="Kaur J."/>
            <person name="Wuest M."/>
            <person name="Wuest F."/>
        </authorList>
    </citation>
    <scope>NUCLEOTIDE SEQUENCE [LARGE SCALE GENOMIC DNA]</scope>
    <source>
        <strain evidence="9">S2_012_000_R3_94</strain>
    </source>
</reference>
<evidence type="ECO:0000256" key="2">
    <source>
        <dbReference type="ARBA" id="ARBA00010735"/>
    </source>
</evidence>
<evidence type="ECO:0000256" key="5">
    <source>
        <dbReference type="ARBA" id="ARBA00022692"/>
    </source>
</evidence>
<feature type="transmembrane region" description="Helical" evidence="8">
    <location>
        <begin position="184"/>
        <end position="205"/>
    </location>
</feature>
<evidence type="ECO:0000256" key="7">
    <source>
        <dbReference type="ARBA" id="ARBA00023136"/>
    </source>
</evidence>
<evidence type="ECO:0000256" key="6">
    <source>
        <dbReference type="ARBA" id="ARBA00022989"/>
    </source>
</evidence>
<gene>
    <name evidence="9" type="ORF">DI616_10945</name>
</gene>
<dbReference type="PANTHER" id="PTHR34979">
    <property type="entry name" value="INNER MEMBRANE PROTEIN YGAZ"/>
    <property type="match status" value="1"/>
</dbReference>
<keyword evidence="7 8" id="KW-0472">Membrane</keyword>
<keyword evidence="5 8" id="KW-0812">Transmembrane</keyword>
<evidence type="ECO:0000256" key="3">
    <source>
        <dbReference type="ARBA" id="ARBA00022448"/>
    </source>
</evidence>
<comment type="similarity">
    <text evidence="2">Belongs to the AzlC family.</text>
</comment>
<dbReference type="Proteomes" id="UP000315344">
    <property type="component" value="Unassembled WGS sequence"/>
</dbReference>
<sequence length="259" mass="27301">MKNASQRSSRRSAAIEAARARAVARNPRQSLMHGLIQSTPFLLVIVPFGLLFGVVASKAGFDLAEVMGFTVLVLAGASQFTAVQLMTDHAPVWLVILSSLAVNLRMAMYSASLVPWLGGASQLSRAAVAYSLIDQTYVLSIEHFQNVPKLSITQRLAYFAGTAILMCGSWIVFCFIGATAGRAIPASIPLDFVVPITFLAMIAPALRTPPHVAAATVAVVVSLALAWLPAGVGPMIAAALAMATGAGVETMLLRRRARA</sequence>
<feature type="transmembrane region" description="Helical" evidence="8">
    <location>
        <begin position="236"/>
        <end position="253"/>
    </location>
</feature>
<dbReference type="AlphaFoldDB" id="A0A533I7R1"/>
<accession>A0A533I7R1</accession>
<protein>
    <submittedName>
        <fullName evidence="9">AzlC family ABC transporter permease</fullName>
    </submittedName>
</protein>
<feature type="transmembrane region" description="Helical" evidence="8">
    <location>
        <begin position="35"/>
        <end position="54"/>
    </location>
</feature>
<dbReference type="GO" id="GO:1903785">
    <property type="term" value="P:L-valine transmembrane transport"/>
    <property type="evidence" value="ECO:0007669"/>
    <property type="project" value="TreeGrafter"/>
</dbReference>
<feature type="transmembrane region" description="Helical" evidence="8">
    <location>
        <begin position="66"/>
        <end position="86"/>
    </location>
</feature>
<comment type="caution">
    <text evidence="9">The sequence shown here is derived from an EMBL/GenBank/DDBJ whole genome shotgun (WGS) entry which is preliminary data.</text>
</comment>
<comment type="subcellular location">
    <subcellularLocation>
        <location evidence="1">Cell membrane</location>
        <topology evidence="1">Multi-pass membrane protein</topology>
    </subcellularLocation>
</comment>
<evidence type="ECO:0000313" key="10">
    <source>
        <dbReference type="Proteomes" id="UP000315344"/>
    </source>
</evidence>